<evidence type="ECO:0000259" key="9">
    <source>
        <dbReference type="Pfam" id="PF02771"/>
    </source>
</evidence>
<dbReference type="Pfam" id="PF00441">
    <property type="entry name" value="Acyl-CoA_dh_1"/>
    <property type="match status" value="1"/>
</dbReference>
<dbReference type="SMR" id="A0A848BZF6"/>
<name>A0A848BZF6_9FIRM</name>
<dbReference type="Pfam" id="PF02771">
    <property type="entry name" value="Acyl-CoA_dh_N"/>
    <property type="match status" value="1"/>
</dbReference>
<keyword evidence="13" id="KW-1185">Reference proteome</keyword>
<dbReference type="InterPro" id="IPR009075">
    <property type="entry name" value="AcylCo_DH/oxidase_C"/>
</dbReference>
<evidence type="ECO:0000256" key="2">
    <source>
        <dbReference type="ARBA" id="ARBA00009347"/>
    </source>
</evidence>
<dbReference type="GO" id="GO:0050660">
    <property type="term" value="F:flavin adenine dinucleotide binding"/>
    <property type="evidence" value="ECO:0007669"/>
    <property type="project" value="InterPro"/>
</dbReference>
<evidence type="ECO:0000313" key="11">
    <source>
        <dbReference type="EMBL" id="NME28676.1"/>
    </source>
</evidence>
<dbReference type="InterPro" id="IPR036250">
    <property type="entry name" value="AcylCo_DH-like_C"/>
</dbReference>
<dbReference type="AlphaFoldDB" id="A0A848BZF6"/>
<evidence type="ECO:0000313" key="13">
    <source>
        <dbReference type="Proteomes" id="UP001605989"/>
    </source>
</evidence>
<evidence type="ECO:0000256" key="6">
    <source>
        <dbReference type="RuleBase" id="RU362125"/>
    </source>
</evidence>
<evidence type="ECO:0000259" key="8">
    <source>
        <dbReference type="Pfam" id="PF02770"/>
    </source>
</evidence>
<evidence type="ECO:0000256" key="3">
    <source>
        <dbReference type="ARBA" id="ARBA00022630"/>
    </source>
</evidence>
<feature type="domain" description="Acyl-CoA oxidase/dehydrogenase middle" evidence="8">
    <location>
        <begin position="138"/>
        <end position="233"/>
    </location>
</feature>
<dbReference type="InterPro" id="IPR006091">
    <property type="entry name" value="Acyl-CoA_Oxase/DH_mid-dom"/>
</dbReference>
<evidence type="ECO:0000256" key="5">
    <source>
        <dbReference type="ARBA" id="ARBA00023002"/>
    </source>
</evidence>
<dbReference type="EMBL" id="JABAFG010000013">
    <property type="protein sequence ID" value="NME28676.1"/>
    <property type="molecule type" value="Genomic_DNA"/>
</dbReference>
<dbReference type="InterPro" id="IPR006089">
    <property type="entry name" value="Acyl-CoA_DH_CS"/>
</dbReference>
<dbReference type="SUPFAM" id="SSF47203">
    <property type="entry name" value="Acyl-CoA dehydrogenase C-terminal domain-like"/>
    <property type="match status" value="1"/>
</dbReference>
<dbReference type="OrthoDB" id="9802447at2"/>
<protein>
    <submittedName>
        <fullName evidence="10 11">Acyl-CoA dehydrogenase</fullName>
        <ecNumber evidence="10">1.-.-.-</ecNumber>
    </submittedName>
</protein>
<sequence>MGYILNKDQMDIVNLAKDYAVKKVMPLVPELDNAPELTPETEEGKKLLDLYQGAVDLGLTTLEIPEEYGGLGQDYYTVAAAYEELSKVDAGFATAVAASSLGLKPILQHGNDEQKKLYADFLNGEKTSEKAPVPGFCAFCLTEPDAGSDASNSKTTAKKVGDEYIIDGTKCFITNGGVASVYTVFAVTDKTKGVKGISAFIVERDREGVSIGAEENKMGIRLSNTTEVIFQDVHIPADHLVGEEGKGFIYAMQTLDLARPMIGALAVGIAQRGIDEAVKYAQVRQTFGKPIIKHEAIAFKLADMDIQTEVGRSSIINFLNKYYDERKNGRYNYSREAAICKCFCGDMCVQVALDAIQILGGFGYSREYPVEKLVRDAKIMQIYEGTNEVQRIVISGQITKKH</sequence>
<dbReference type="Proteomes" id="UP000591071">
    <property type="component" value="Unassembled WGS sequence"/>
</dbReference>
<dbReference type="InterPro" id="IPR009100">
    <property type="entry name" value="AcylCoA_DH/oxidase_NM_dom_sf"/>
</dbReference>
<dbReference type="InterPro" id="IPR013786">
    <property type="entry name" value="AcylCoA_DH/ox_N"/>
</dbReference>
<dbReference type="FunFam" id="2.40.110.10:FF:000001">
    <property type="entry name" value="Acyl-CoA dehydrogenase, mitochondrial"/>
    <property type="match status" value="1"/>
</dbReference>
<evidence type="ECO:0000256" key="4">
    <source>
        <dbReference type="ARBA" id="ARBA00022827"/>
    </source>
</evidence>
<dbReference type="FunFam" id="1.20.140.10:FF:000011">
    <property type="entry name" value="Medium-chain specific acyl-CoA dehydrogenase, mitochondrial"/>
    <property type="match status" value="1"/>
</dbReference>
<evidence type="ECO:0000313" key="12">
    <source>
        <dbReference type="Proteomes" id="UP000591071"/>
    </source>
</evidence>
<dbReference type="PANTHER" id="PTHR43884">
    <property type="entry name" value="ACYL-COA DEHYDROGENASE"/>
    <property type="match status" value="1"/>
</dbReference>
<dbReference type="SUPFAM" id="SSF56645">
    <property type="entry name" value="Acyl-CoA dehydrogenase NM domain-like"/>
    <property type="match status" value="1"/>
</dbReference>
<feature type="domain" description="Acyl-CoA dehydrogenase/oxidase N-terminal" evidence="9">
    <location>
        <begin position="7"/>
        <end position="118"/>
    </location>
</feature>
<dbReference type="Proteomes" id="UP001605989">
    <property type="component" value="Unassembled WGS sequence"/>
</dbReference>
<dbReference type="InterPro" id="IPR037069">
    <property type="entry name" value="AcylCoA_DH/ox_N_sf"/>
</dbReference>
<evidence type="ECO:0000313" key="10">
    <source>
        <dbReference type="EMBL" id="MFG6273208.1"/>
    </source>
</evidence>
<organism evidence="11 12">
    <name type="scientific">Megasphaera hexanoica</name>
    <dbReference type="NCBI Taxonomy" id="1675036"/>
    <lineage>
        <taxon>Bacteria</taxon>
        <taxon>Bacillati</taxon>
        <taxon>Bacillota</taxon>
        <taxon>Negativicutes</taxon>
        <taxon>Veillonellales</taxon>
        <taxon>Veillonellaceae</taxon>
        <taxon>Megasphaera</taxon>
    </lineage>
</organism>
<dbReference type="KEGG" id="mhw:ACT01_11040"/>
<dbReference type="GO" id="GO:0003995">
    <property type="term" value="F:acyl-CoA dehydrogenase activity"/>
    <property type="evidence" value="ECO:0007669"/>
    <property type="project" value="InterPro"/>
</dbReference>
<keyword evidence="4 6" id="KW-0274">FAD</keyword>
<comment type="cofactor">
    <cofactor evidence="1 6">
        <name>FAD</name>
        <dbReference type="ChEBI" id="CHEBI:57692"/>
    </cofactor>
</comment>
<comment type="similarity">
    <text evidence="2 6">Belongs to the acyl-CoA dehydrogenase family.</text>
</comment>
<dbReference type="InterPro" id="IPR046373">
    <property type="entry name" value="Acyl-CoA_Oxase/DH_mid-dom_sf"/>
</dbReference>
<feature type="domain" description="Acyl-CoA dehydrogenase/oxidase C-terminal" evidence="7">
    <location>
        <begin position="245"/>
        <end position="395"/>
    </location>
</feature>
<keyword evidence="3 6" id="KW-0285">Flavoprotein</keyword>
<proteinExistence type="inferred from homology"/>
<reference evidence="11 12" key="1">
    <citation type="submission" date="2020-04" db="EMBL/GenBank/DDBJ databases">
        <authorList>
            <person name="Hitch T.C.A."/>
            <person name="Wylensek D."/>
            <person name="Clavel T."/>
        </authorList>
    </citation>
    <scope>NUCLEOTIDE SEQUENCE [LARGE SCALE GENOMIC DNA]</scope>
    <source>
        <strain evidence="11 12">Oil-RF-744-FAT-WT-6-1</strain>
    </source>
</reference>
<evidence type="ECO:0000256" key="1">
    <source>
        <dbReference type="ARBA" id="ARBA00001974"/>
    </source>
</evidence>
<evidence type="ECO:0000259" key="7">
    <source>
        <dbReference type="Pfam" id="PF00441"/>
    </source>
</evidence>
<dbReference type="Gene3D" id="1.20.140.10">
    <property type="entry name" value="Butyryl-CoA Dehydrogenase, subunit A, domain 3"/>
    <property type="match status" value="1"/>
</dbReference>
<dbReference type="Pfam" id="PF02770">
    <property type="entry name" value="Acyl-CoA_dh_M"/>
    <property type="match status" value="1"/>
</dbReference>
<gene>
    <name evidence="10" type="ORF">ACGTZG_08390</name>
    <name evidence="11" type="ORF">HF872_08590</name>
</gene>
<accession>A0A848BZF6</accession>
<dbReference type="Gene3D" id="2.40.110.10">
    <property type="entry name" value="Butyryl-CoA Dehydrogenase, subunit A, domain 2"/>
    <property type="match status" value="1"/>
</dbReference>
<dbReference type="EC" id="1.-.-.-" evidence="10"/>
<reference evidence="10 13" key="2">
    <citation type="submission" date="2024-10" db="EMBL/GenBank/DDBJ databases">
        <authorList>
            <person name="Sang B.-I."/>
            <person name="Prabhaharan D."/>
        </authorList>
    </citation>
    <scope>NUCLEOTIDE SEQUENCE [LARGE SCALE GENOMIC DNA]</scope>
    <source>
        <strain evidence="10 13">MH</strain>
    </source>
</reference>
<dbReference type="Gene3D" id="1.10.540.10">
    <property type="entry name" value="Acyl-CoA dehydrogenase/oxidase, N-terminal domain"/>
    <property type="match status" value="1"/>
</dbReference>
<comment type="caution">
    <text evidence="11">The sequence shown here is derived from an EMBL/GenBank/DDBJ whole genome shotgun (WGS) entry which is preliminary data.</text>
</comment>
<dbReference type="PANTHER" id="PTHR43884:SF12">
    <property type="entry name" value="ISOVALERYL-COA DEHYDROGENASE, MITOCHONDRIAL-RELATED"/>
    <property type="match status" value="1"/>
</dbReference>
<keyword evidence="5 6" id="KW-0560">Oxidoreductase</keyword>
<dbReference type="RefSeq" id="WP_059077342.1">
    <property type="nucleotide sequence ID" value="NZ_CP011940.1"/>
</dbReference>
<dbReference type="EMBL" id="JBIEKR010000006">
    <property type="protein sequence ID" value="MFG6273208.1"/>
    <property type="molecule type" value="Genomic_DNA"/>
</dbReference>
<dbReference type="PROSITE" id="PS00073">
    <property type="entry name" value="ACYL_COA_DH_2"/>
    <property type="match status" value="1"/>
</dbReference>